<keyword evidence="2" id="KW-1185">Reference proteome</keyword>
<evidence type="ECO:0000313" key="2">
    <source>
        <dbReference type="Proteomes" id="UP001604336"/>
    </source>
</evidence>
<gene>
    <name evidence="1" type="ORF">Adt_03617</name>
</gene>
<sequence>MFGRITTGVVPMGKKPKVTKLGRIEGEDARKILTITRRVSGGEILDDMPEAILEGNFMNRLRPEIRAEVHLMKPKGLGQIMEMALRIKDKNITLKGYLVRTGPFKQKSPIYPQQHPTSTFFPLHLPKFQNQGRPRAFSTRKLLNLPFKRTGSNTGFLRTVTTYYGVIMETGMVVQGVGVFNGVLLEIQSVKIKEDFLPLELGSSDVILGMKWMANLRGTQMN</sequence>
<name>A0ABD1VZ00_9LAMI</name>
<reference evidence="2" key="1">
    <citation type="submission" date="2024-07" db="EMBL/GenBank/DDBJ databases">
        <title>Two chromosome-level genome assemblies of Korean endemic species Abeliophyllum distichum and Forsythia ovata (Oleaceae).</title>
        <authorList>
            <person name="Jang H."/>
        </authorList>
    </citation>
    <scope>NUCLEOTIDE SEQUENCE [LARGE SCALE GENOMIC DNA]</scope>
</reference>
<dbReference type="AlphaFoldDB" id="A0ABD1VZ00"/>
<dbReference type="EMBL" id="JBFOLK010000001">
    <property type="protein sequence ID" value="KAL2542639.1"/>
    <property type="molecule type" value="Genomic_DNA"/>
</dbReference>
<organism evidence="1 2">
    <name type="scientific">Abeliophyllum distichum</name>
    <dbReference type="NCBI Taxonomy" id="126358"/>
    <lineage>
        <taxon>Eukaryota</taxon>
        <taxon>Viridiplantae</taxon>
        <taxon>Streptophyta</taxon>
        <taxon>Embryophyta</taxon>
        <taxon>Tracheophyta</taxon>
        <taxon>Spermatophyta</taxon>
        <taxon>Magnoliopsida</taxon>
        <taxon>eudicotyledons</taxon>
        <taxon>Gunneridae</taxon>
        <taxon>Pentapetalae</taxon>
        <taxon>asterids</taxon>
        <taxon>lamiids</taxon>
        <taxon>Lamiales</taxon>
        <taxon>Oleaceae</taxon>
        <taxon>Forsythieae</taxon>
        <taxon>Abeliophyllum</taxon>
    </lineage>
</organism>
<protein>
    <submittedName>
        <fullName evidence="1">Transposon Tf2-1 polyprotein</fullName>
    </submittedName>
</protein>
<proteinExistence type="predicted"/>
<dbReference type="Pfam" id="PF08284">
    <property type="entry name" value="RVP_2"/>
    <property type="match status" value="1"/>
</dbReference>
<comment type="caution">
    <text evidence="1">The sequence shown here is derived from an EMBL/GenBank/DDBJ whole genome shotgun (WGS) entry which is preliminary data.</text>
</comment>
<accession>A0ABD1VZ00</accession>
<dbReference type="Proteomes" id="UP001604336">
    <property type="component" value="Unassembled WGS sequence"/>
</dbReference>
<evidence type="ECO:0000313" key="1">
    <source>
        <dbReference type="EMBL" id="KAL2542639.1"/>
    </source>
</evidence>